<keyword evidence="3" id="KW-0479">Metal-binding</keyword>
<evidence type="ECO:0000256" key="4">
    <source>
        <dbReference type="ARBA" id="ARBA00023004"/>
    </source>
</evidence>
<dbReference type="Proteomes" id="UP000095743">
    <property type="component" value="Chromosome"/>
</dbReference>
<dbReference type="GO" id="GO:0016836">
    <property type="term" value="F:hydro-lyase activity"/>
    <property type="evidence" value="ECO:0007669"/>
    <property type="project" value="UniProtKB-ARBA"/>
</dbReference>
<proteinExistence type="inferred from homology"/>
<evidence type="ECO:0008006" key="8">
    <source>
        <dbReference type="Google" id="ProtNLM"/>
    </source>
</evidence>
<evidence type="ECO:0000313" key="6">
    <source>
        <dbReference type="EMBL" id="AOT71311.1"/>
    </source>
</evidence>
<protein>
    <recommendedName>
        <fullName evidence="8">Phenyllactate dehydratase</fullName>
    </recommendedName>
</protein>
<evidence type="ECO:0000313" key="7">
    <source>
        <dbReference type="Proteomes" id="UP000095743"/>
    </source>
</evidence>
<dbReference type="PANTHER" id="PTHR30548">
    <property type="entry name" value="2-HYDROXYGLUTARYL-COA DEHYDRATASE, D-COMPONENT-RELATED"/>
    <property type="match status" value="1"/>
</dbReference>
<evidence type="ECO:0000256" key="2">
    <source>
        <dbReference type="ARBA" id="ARBA00005806"/>
    </source>
</evidence>
<dbReference type="GO" id="GO:0046872">
    <property type="term" value="F:metal ion binding"/>
    <property type="evidence" value="ECO:0007669"/>
    <property type="project" value="UniProtKB-KW"/>
</dbReference>
<dbReference type="RefSeq" id="WP_069978999.1">
    <property type="nucleotide sequence ID" value="NZ_CP017269.1"/>
</dbReference>
<name>A0A1D8GK73_9FIRM</name>
<organism evidence="6 7">
    <name type="scientific">Geosporobacter ferrireducens</name>
    <dbReference type="NCBI Taxonomy" id="1424294"/>
    <lineage>
        <taxon>Bacteria</taxon>
        <taxon>Bacillati</taxon>
        <taxon>Bacillota</taxon>
        <taxon>Clostridia</taxon>
        <taxon>Peptostreptococcales</taxon>
        <taxon>Thermotaleaceae</taxon>
        <taxon>Geosporobacter</taxon>
    </lineage>
</organism>
<sequence length="376" mass="41927">MSRVDDLLKQMIYVTENVDKVVSDKKHSGKKVVGVLPIYAPEELVHAAGMFPVGCWGGSTNISMAAKYLPPFACSIMQAVMEYAERGTYKDLDALLVPTPCDTLKAISQNLIYACPDQKIIILTHPQNNKMEAGVIFAKSEFAKVKAQLEAVAGTTISDQVINESIEIYNDHRSALMKFTEIIANNPGVLSAVNRHYVIKSGLYMEKEEHTKLIRELNSILKAEPKMDWPGKKIVLAGILAEPNGLLEIFDEFSLAVVADELAQESRQFRTLVPEGKDPLERLARQWQNREACSVILDSEKKRAKHIAALAKANQADGVIFCQMKFCDPEEFDYPSIKKACEDAQIPLLHLESDQLSDSTGQYRTRIQAFCELLGH</sequence>
<dbReference type="KEGG" id="gfe:Gferi_18160"/>
<dbReference type="PANTHER" id="PTHR30548:SF5">
    <property type="entry name" value="SUBUNIT OF OXYGEN-SENSITIVE 2-HYDROXYISOCAPROYL-COA DEHYDRATASE"/>
    <property type="match status" value="1"/>
</dbReference>
<dbReference type="STRING" id="1424294.Gferi_18160"/>
<gene>
    <name evidence="6" type="ORF">Gferi_18160</name>
</gene>
<accession>A0A1D8GK73</accession>
<evidence type="ECO:0000256" key="1">
    <source>
        <dbReference type="ARBA" id="ARBA00001966"/>
    </source>
</evidence>
<keyword evidence="5" id="KW-0411">Iron-sulfur</keyword>
<dbReference type="GO" id="GO:0051536">
    <property type="term" value="F:iron-sulfur cluster binding"/>
    <property type="evidence" value="ECO:0007669"/>
    <property type="project" value="UniProtKB-KW"/>
</dbReference>
<comment type="similarity">
    <text evidence="2">Belongs to the FldB/FldC dehydratase alpha/beta subunit family.</text>
</comment>
<dbReference type="OrthoDB" id="355459at2"/>
<dbReference type="EMBL" id="CP017269">
    <property type="protein sequence ID" value="AOT71311.1"/>
    <property type="molecule type" value="Genomic_DNA"/>
</dbReference>
<evidence type="ECO:0000256" key="3">
    <source>
        <dbReference type="ARBA" id="ARBA00022723"/>
    </source>
</evidence>
<dbReference type="Gene3D" id="3.40.50.11890">
    <property type="match status" value="1"/>
</dbReference>
<keyword evidence="4" id="KW-0408">Iron</keyword>
<dbReference type="AlphaFoldDB" id="A0A1D8GK73"/>
<dbReference type="InterPro" id="IPR010327">
    <property type="entry name" value="FldB/FldC_alpha/beta"/>
</dbReference>
<dbReference type="Gene3D" id="3.40.50.11900">
    <property type="match status" value="1"/>
</dbReference>
<reference evidence="6 7" key="1">
    <citation type="submission" date="2016-09" db="EMBL/GenBank/DDBJ databases">
        <title>Genomic analysis reveals versatility of anaerobic energy metabolism of Geosporobacter ferrireducens IRF9 of phylum Firmicutes.</title>
        <authorList>
            <person name="Kim S.-J."/>
        </authorList>
    </citation>
    <scope>NUCLEOTIDE SEQUENCE [LARGE SCALE GENOMIC DNA]</scope>
    <source>
        <strain evidence="6 7">IRF9</strain>
    </source>
</reference>
<dbReference type="Gene3D" id="1.20.1270.370">
    <property type="match status" value="1"/>
</dbReference>
<keyword evidence="7" id="KW-1185">Reference proteome</keyword>
<evidence type="ECO:0000256" key="5">
    <source>
        <dbReference type="ARBA" id="ARBA00023014"/>
    </source>
</evidence>
<dbReference type="Pfam" id="PF06050">
    <property type="entry name" value="HGD-D"/>
    <property type="match status" value="1"/>
</dbReference>
<comment type="cofactor">
    <cofactor evidence="1">
        <name>[4Fe-4S] cluster</name>
        <dbReference type="ChEBI" id="CHEBI:49883"/>
    </cofactor>
</comment>